<proteinExistence type="predicted"/>
<dbReference type="Proteomes" id="UP000033551">
    <property type="component" value="Unassembled WGS sequence"/>
</dbReference>
<comment type="caution">
    <text evidence="1">The sequence shown here is derived from an EMBL/GenBank/DDBJ whole genome shotgun (WGS) entry which is preliminary data.</text>
</comment>
<protein>
    <submittedName>
        <fullName evidence="1">Uncharacterized protein</fullName>
    </submittedName>
</protein>
<evidence type="ECO:0000313" key="2">
    <source>
        <dbReference type="Proteomes" id="UP000033551"/>
    </source>
</evidence>
<organism evidence="1 2">
    <name type="scientific">Streptomyces katrae</name>
    <dbReference type="NCBI Taxonomy" id="68223"/>
    <lineage>
        <taxon>Bacteria</taxon>
        <taxon>Bacillati</taxon>
        <taxon>Actinomycetota</taxon>
        <taxon>Actinomycetes</taxon>
        <taxon>Kitasatosporales</taxon>
        <taxon>Streptomycetaceae</taxon>
        <taxon>Streptomyces</taxon>
    </lineage>
</organism>
<gene>
    <name evidence="1" type="ORF">VR44_26930</name>
</gene>
<keyword evidence="2" id="KW-1185">Reference proteome</keyword>
<sequence length="287" mass="30864">MRGMGLTEQLVHPNPRQRADAARRVSGAVWDPGAEAELAGVLVEAACAEEDPGALEAQLGALVAVEAGISDLGLQRLGLLWPAPPVLERLLARAGRLQVSAPVTPGGPATLAVVRCLRGTPRTGSRLRTPDGAWVVLERIELYGRAVDRLDAGSTARVLLSGAGARGLEEWDRLEADPRARECVRRLRDPDPRVRCLAAEEAADRPDAWDGDDGRRLCAALARAAVAETDPEARQGELHALLRLGYFVSAPVLVLLRGLERGLVAPSLRPYLDDLLDERPPGDRVRR</sequence>
<dbReference type="EMBL" id="JZWV01000804">
    <property type="protein sequence ID" value="KJY27722.1"/>
    <property type="molecule type" value="Genomic_DNA"/>
</dbReference>
<dbReference type="PATRIC" id="fig|68223.7.peg.1547"/>
<dbReference type="AlphaFoldDB" id="A0A0F4J0D1"/>
<accession>A0A0F4J0D1</accession>
<reference evidence="1 2" key="1">
    <citation type="submission" date="2015-02" db="EMBL/GenBank/DDBJ databases">
        <authorList>
            <person name="Ju K.-S."/>
            <person name="Doroghazi J.R."/>
            <person name="Metcalf W."/>
        </authorList>
    </citation>
    <scope>NUCLEOTIDE SEQUENCE [LARGE SCALE GENOMIC DNA]</scope>
    <source>
        <strain evidence="1 2">NRRL ISP-5550</strain>
    </source>
</reference>
<name>A0A0F4J0D1_9ACTN</name>
<evidence type="ECO:0000313" key="1">
    <source>
        <dbReference type="EMBL" id="KJY27722.1"/>
    </source>
</evidence>